<dbReference type="CDD" id="cd07302">
    <property type="entry name" value="CHD"/>
    <property type="match status" value="1"/>
</dbReference>
<feature type="domain" description="HAMP" evidence="3">
    <location>
        <begin position="336"/>
        <end position="390"/>
    </location>
</feature>
<keyword evidence="1" id="KW-0472">Membrane</keyword>
<dbReference type="EMBL" id="JABBNT010000002">
    <property type="protein sequence ID" value="NMM44442.1"/>
    <property type="molecule type" value="Genomic_DNA"/>
</dbReference>
<evidence type="ECO:0000259" key="3">
    <source>
        <dbReference type="PROSITE" id="PS50885"/>
    </source>
</evidence>
<dbReference type="SMART" id="SM00304">
    <property type="entry name" value="HAMP"/>
    <property type="match status" value="1"/>
</dbReference>
<dbReference type="GO" id="GO:0016020">
    <property type="term" value="C:membrane"/>
    <property type="evidence" value="ECO:0007669"/>
    <property type="project" value="InterPro"/>
</dbReference>
<dbReference type="PANTHER" id="PTHR43081">
    <property type="entry name" value="ADENYLATE CYCLASE, TERMINAL-DIFFERENTIATION SPECIFIC-RELATED"/>
    <property type="match status" value="1"/>
</dbReference>
<accession>A0A7Y0DZG1</accession>
<comment type="caution">
    <text evidence="4">The sequence shown here is derived from an EMBL/GenBank/DDBJ whole genome shotgun (WGS) entry which is preliminary data.</text>
</comment>
<evidence type="ECO:0000313" key="4">
    <source>
        <dbReference type="EMBL" id="NMM44442.1"/>
    </source>
</evidence>
<dbReference type="Proteomes" id="UP000539372">
    <property type="component" value="Unassembled WGS sequence"/>
</dbReference>
<keyword evidence="5" id="KW-1185">Reference proteome</keyword>
<dbReference type="GO" id="GO:0009190">
    <property type="term" value="P:cyclic nucleotide biosynthetic process"/>
    <property type="evidence" value="ECO:0007669"/>
    <property type="project" value="InterPro"/>
</dbReference>
<dbReference type="InterPro" id="IPR029787">
    <property type="entry name" value="Nucleotide_cyclase"/>
</dbReference>
<keyword evidence="1" id="KW-0812">Transmembrane</keyword>
<dbReference type="AlphaFoldDB" id="A0A7Y0DZG1"/>
<dbReference type="CDD" id="cd06225">
    <property type="entry name" value="HAMP"/>
    <property type="match status" value="1"/>
</dbReference>
<organism evidence="4 5">
    <name type="scientific">Pacificispira spongiicola</name>
    <dbReference type="NCBI Taxonomy" id="2729598"/>
    <lineage>
        <taxon>Bacteria</taxon>
        <taxon>Pseudomonadati</taxon>
        <taxon>Pseudomonadota</taxon>
        <taxon>Alphaproteobacteria</taxon>
        <taxon>Rhodospirillales</taxon>
        <taxon>Rhodospirillaceae</taxon>
        <taxon>Pacificispira</taxon>
    </lineage>
</organism>
<dbReference type="PROSITE" id="PS50885">
    <property type="entry name" value="HAMP"/>
    <property type="match status" value="1"/>
</dbReference>
<dbReference type="Gene3D" id="3.30.70.1230">
    <property type="entry name" value="Nucleotide cyclase"/>
    <property type="match status" value="1"/>
</dbReference>
<proteinExistence type="predicted"/>
<dbReference type="PROSITE" id="PS50125">
    <property type="entry name" value="GUANYLATE_CYCLASE_2"/>
    <property type="match status" value="1"/>
</dbReference>
<dbReference type="GO" id="GO:0004016">
    <property type="term" value="F:adenylate cyclase activity"/>
    <property type="evidence" value="ECO:0007669"/>
    <property type="project" value="UniProtKB-ARBA"/>
</dbReference>
<dbReference type="Pfam" id="PF00672">
    <property type="entry name" value="HAMP"/>
    <property type="match status" value="1"/>
</dbReference>
<feature type="domain" description="Guanylate cyclase" evidence="2">
    <location>
        <begin position="422"/>
        <end position="549"/>
    </location>
</feature>
<dbReference type="GO" id="GO:0035556">
    <property type="term" value="P:intracellular signal transduction"/>
    <property type="evidence" value="ECO:0007669"/>
    <property type="project" value="InterPro"/>
</dbReference>
<dbReference type="InterPro" id="IPR003660">
    <property type="entry name" value="HAMP_dom"/>
</dbReference>
<evidence type="ECO:0000259" key="2">
    <source>
        <dbReference type="PROSITE" id="PS50125"/>
    </source>
</evidence>
<dbReference type="PANTHER" id="PTHR43081:SF1">
    <property type="entry name" value="ADENYLATE CYCLASE, TERMINAL-DIFFERENTIATION SPECIFIC"/>
    <property type="match status" value="1"/>
</dbReference>
<feature type="transmembrane region" description="Helical" evidence="1">
    <location>
        <begin position="7"/>
        <end position="29"/>
    </location>
</feature>
<gene>
    <name evidence="4" type="ORF">HH303_08120</name>
</gene>
<keyword evidence="1" id="KW-1133">Transmembrane helix</keyword>
<dbReference type="RefSeq" id="WP_169624728.1">
    <property type="nucleotide sequence ID" value="NZ_JABBNT010000002.1"/>
</dbReference>
<dbReference type="SMART" id="SM00044">
    <property type="entry name" value="CYCc"/>
    <property type="match status" value="1"/>
</dbReference>
<dbReference type="InterPro" id="IPR050697">
    <property type="entry name" value="Adenylyl/Guanylyl_Cyclase_3/4"/>
</dbReference>
<protein>
    <submittedName>
        <fullName evidence="4">HAMP domain-containing protein</fullName>
    </submittedName>
</protein>
<dbReference type="InterPro" id="IPR001054">
    <property type="entry name" value="A/G_cyclase"/>
</dbReference>
<name>A0A7Y0DZG1_9PROT</name>
<dbReference type="Pfam" id="PF00211">
    <property type="entry name" value="Guanylate_cyc"/>
    <property type="match status" value="1"/>
</dbReference>
<dbReference type="Gene3D" id="6.10.340.10">
    <property type="match status" value="1"/>
</dbReference>
<sequence>MTIPIRIVLVVGFCGLLAVSLGIVIYTGVSGALSNTLALIAGNSVRMVENAEQRLSDELSPIEAQAAWIAESFSSGRLTFDDPQRLRLALESSMAALPDLAGMIVIDRYGHGFQFLSKWQVVDGPSVQEVNILADGLLAKALESAREIKIPVWRRPVWVPELAQTAINLHTPLVRDGHFLGLLIQGKAVADLSNRLRDFDWTDSGATPFLLYDGNQVLAHPSLAEGALNATEEAPLPTVSAFDDPVIQSLPIMAPLRLQDFTEDERFKLGQVFFENRRYLISYAQFSGLAADKPITVGLYVDEDQYRPLRTKIYEMIGASLSVLAISVAITLWLAKQTGQPIRALAAASNRVAAGDLDHVPALPHSRLRELEAASRGFERMVAGLKERERILDLFGRVVPQKIAERMLHAPDGLSPQQTEATVLFCDLARFTNMTEELGPEKVVTVLNAYFTDLVDVIHTFDGIVTQFQGDAILAVFNLPMADPDHAFKAIEAGTVIQRHLNRQSYEGERLTARIGIATGPLIAALVGAESRLNYTVHGDTVNVAARLEELNKALDTHILIAESTVNAAKAPLAAANNPKLKSLGPQTIRGRETPVTVFTTTSD</sequence>
<evidence type="ECO:0000313" key="5">
    <source>
        <dbReference type="Proteomes" id="UP000539372"/>
    </source>
</evidence>
<dbReference type="SUPFAM" id="SSF55073">
    <property type="entry name" value="Nucleotide cyclase"/>
    <property type="match status" value="1"/>
</dbReference>
<reference evidence="4 5" key="1">
    <citation type="submission" date="2020-04" db="EMBL/GenBank/DDBJ databases">
        <title>Rhodospirillaceae bacterium KN72 isolated from deep sea.</title>
        <authorList>
            <person name="Zhang D.-C."/>
        </authorList>
    </citation>
    <scope>NUCLEOTIDE SEQUENCE [LARGE SCALE GENOMIC DNA]</scope>
    <source>
        <strain evidence="4 5">KN72</strain>
    </source>
</reference>
<evidence type="ECO:0000256" key="1">
    <source>
        <dbReference type="SAM" id="Phobius"/>
    </source>
</evidence>